<gene>
    <name evidence="3" type="primary">cas5e</name>
    <name evidence="3" type="ORF">DM484_02475</name>
</gene>
<feature type="compositionally biased region" description="Basic and acidic residues" evidence="2">
    <location>
        <begin position="237"/>
        <end position="247"/>
    </location>
</feature>
<dbReference type="CDD" id="cd09645">
    <property type="entry name" value="Cas5_I-E"/>
    <property type="match status" value="1"/>
</dbReference>
<name>A0A2W4RTG3_9GAMM</name>
<protein>
    <submittedName>
        <fullName evidence="3">Type I-E CRISPR-associated protein Cas5/CasD</fullName>
    </submittedName>
</protein>
<dbReference type="Gene3D" id="3.30.70.2660">
    <property type="match status" value="1"/>
</dbReference>
<proteinExistence type="predicted"/>
<dbReference type="EMBL" id="QJPH01000145">
    <property type="protein sequence ID" value="PZN84679.1"/>
    <property type="molecule type" value="Genomic_DNA"/>
</dbReference>
<dbReference type="Pfam" id="PF09704">
    <property type="entry name" value="Cas_Cas5d"/>
    <property type="match status" value="1"/>
</dbReference>
<dbReference type="GO" id="GO:0043571">
    <property type="term" value="P:maintenance of CRISPR repeat elements"/>
    <property type="evidence" value="ECO:0007669"/>
    <property type="project" value="InterPro"/>
</dbReference>
<dbReference type="InterPro" id="IPR010147">
    <property type="entry name" value="CRISPR-assoc_prot_CasD"/>
</dbReference>
<feature type="region of interest" description="Disordered" evidence="2">
    <location>
        <begin position="212"/>
        <end position="247"/>
    </location>
</feature>
<dbReference type="InterPro" id="IPR021124">
    <property type="entry name" value="CRISPR-assoc_prot_Cas5"/>
</dbReference>
<evidence type="ECO:0000256" key="1">
    <source>
        <dbReference type="ARBA" id="ARBA00023118"/>
    </source>
</evidence>
<evidence type="ECO:0000256" key="2">
    <source>
        <dbReference type="SAM" id="MobiDB-lite"/>
    </source>
</evidence>
<dbReference type="GO" id="GO:0003723">
    <property type="term" value="F:RNA binding"/>
    <property type="evidence" value="ECO:0007669"/>
    <property type="project" value="InterPro"/>
</dbReference>
<dbReference type="NCBIfam" id="TIGR01868">
    <property type="entry name" value="casD_Cas5e"/>
    <property type="match status" value="1"/>
</dbReference>
<accession>A0A2W4RTG3</accession>
<reference evidence="3 4" key="1">
    <citation type="journal article" date="2018" name="Aquat. Microb. Ecol.">
        <title>Gammaproteobacterial methanotrophs dominate.</title>
        <authorList>
            <person name="Rissanen A.J."/>
            <person name="Saarenheimo J."/>
            <person name="Tiirola M."/>
            <person name="Peura S."/>
            <person name="Aalto S.L."/>
            <person name="Karvinen A."/>
            <person name="Nykanen H."/>
        </authorList>
    </citation>
    <scope>NUCLEOTIDE SEQUENCE [LARGE SCALE GENOMIC DNA]</scope>
    <source>
        <strain evidence="3">AMbin10</strain>
    </source>
</reference>
<comment type="caution">
    <text evidence="3">The sequence shown here is derived from an EMBL/GenBank/DDBJ whole genome shotgun (WGS) entry which is preliminary data.</text>
</comment>
<evidence type="ECO:0000313" key="3">
    <source>
        <dbReference type="EMBL" id="PZN84679.1"/>
    </source>
</evidence>
<dbReference type="GO" id="GO:0051607">
    <property type="term" value="P:defense response to virus"/>
    <property type="evidence" value="ECO:0007669"/>
    <property type="project" value="UniProtKB-KW"/>
</dbReference>
<dbReference type="NCBIfam" id="TIGR02593">
    <property type="entry name" value="CRISPR_cas5"/>
    <property type="match status" value="1"/>
</dbReference>
<dbReference type="Proteomes" id="UP000249396">
    <property type="component" value="Unassembled WGS sequence"/>
</dbReference>
<dbReference type="AlphaFoldDB" id="A0A2W4RTG3"/>
<dbReference type="InterPro" id="IPR013422">
    <property type="entry name" value="CRISPR-assoc_prot_Cas5_N"/>
</dbReference>
<sequence>MREFLVFRLYGPLAAWGDIAVGEQRPTTPHPSKSAILGLVAAALGIRRDEEERQQALAEGYGYAVRVDASGVLLRDYHTTQIPDSTSRLKHLLTRRDETRDRQNLYTVLSTRDYRCDGLYTVSLWSIGKTAPSLGEAAAALHRPCFPLYLGRKSCPLALPMFPLCLQAETFESAFAQYDEGQPDALKNFLLQPLKALKADVPDYYWDEHDAPTGMQPMHTTPRQDAPLSRKRWQFGKRNEQYARGKQ</sequence>
<keyword evidence="1" id="KW-0051">Antiviral defense</keyword>
<evidence type="ECO:0000313" key="4">
    <source>
        <dbReference type="Proteomes" id="UP000249396"/>
    </source>
</evidence>
<organism evidence="3 4">
    <name type="scientific">Candidatus Methylumidiphilus alinenensis</name>
    <dbReference type="NCBI Taxonomy" id="2202197"/>
    <lineage>
        <taxon>Bacteria</taxon>
        <taxon>Pseudomonadati</taxon>
        <taxon>Pseudomonadota</taxon>
        <taxon>Gammaproteobacteria</taxon>
        <taxon>Methylococcales</taxon>
        <taxon>Candidatus Methylumidiphilus</taxon>
    </lineage>
</organism>